<dbReference type="EMBL" id="QGGB01000010">
    <property type="protein sequence ID" value="PWN05380.1"/>
    <property type="molecule type" value="Genomic_DNA"/>
</dbReference>
<sequence>MTSRSVPFEIPDVNHGFVEVKGLLHFKNDKLVLEFDQKDSFVGILKSGVKAVEVPFSEVDSLQIHRKWFRTTIEILGKSMRIFEEVPGANQGRVLLKIRRKDRDLAENVVSRARVRLSEYKLDELDSD</sequence>
<keyword evidence="2" id="KW-1185">Reference proteome</keyword>
<comment type="caution">
    <text evidence="1">The sequence shown here is derived from an EMBL/GenBank/DDBJ whole genome shotgun (WGS) entry which is preliminary data.</text>
</comment>
<gene>
    <name evidence="1" type="ORF">DDZ15_15040</name>
</gene>
<dbReference type="OrthoDB" id="1524505at2"/>
<dbReference type="Proteomes" id="UP000245533">
    <property type="component" value="Unassembled WGS sequence"/>
</dbReference>
<evidence type="ECO:0000313" key="2">
    <source>
        <dbReference type="Proteomes" id="UP000245533"/>
    </source>
</evidence>
<organism evidence="1 2">
    <name type="scientific">Rhodohalobacter mucosus</name>
    <dbReference type="NCBI Taxonomy" id="2079485"/>
    <lineage>
        <taxon>Bacteria</taxon>
        <taxon>Pseudomonadati</taxon>
        <taxon>Balneolota</taxon>
        <taxon>Balneolia</taxon>
        <taxon>Balneolales</taxon>
        <taxon>Balneolaceae</taxon>
        <taxon>Rhodohalobacter</taxon>
    </lineage>
</organism>
<dbReference type="RefSeq" id="WP_109647936.1">
    <property type="nucleotide sequence ID" value="NZ_QGGB01000010.1"/>
</dbReference>
<dbReference type="AlphaFoldDB" id="A0A316TLW3"/>
<reference evidence="1 2" key="1">
    <citation type="submission" date="2018-05" db="EMBL/GenBank/DDBJ databases">
        <title>Rhodohalobacter halophilus gen. nov., sp. nov., a moderately halophilic member of the family Balneolaceae.</title>
        <authorList>
            <person name="Liu Z.-W."/>
        </authorList>
    </citation>
    <scope>NUCLEOTIDE SEQUENCE [LARGE SCALE GENOMIC DNA]</scope>
    <source>
        <strain evidence="1 2">8A47</strain>
    </source>
</reference>
<accession>A0A316TLW3</accession>
<name>A0A316TLW3_9BACT</name>
<proteinExistence type="predicted"/>
<evidence type="ECO:0000313" key="1">
    <source>
        <dbReference type="EMBL" id="PWN05380.1"/>
    </source>
</evidence>
<protein>
    <submittedName>
        <fullName evidence="1">Uncharacterized protein</fullName>
    </submittedName>
</protein>